<organism evidence="2 3">
    <name type="scientific">Colocasia esculenta</name>
    <name type="common">Wild taro</name>
    <name type="synonym">Arum esculentum</name>
    <dbReference type="NCBI Taxonomy" id="4460"/>
    <lineage>
        <taxon>Eukaryota</taxon>
        <taxon>Viridiplantae</taxon>
        <taxon>Streptophyta</taxon>
        <taxon>Embryophyta</taxon>
        <taxon>Tracheophyta</taxon>
        <taxon>Spermatophyta</taxon>
        <taxon>Magnoliopsida</taxon>
        <taxon>Liliopsida</taxon>
        <taxon>Araceae</taxon>
        <taxon>Aroideae</taxon>
        <taxon>Colocasieae</taxon>
        <taxon>Colocasia</taxon>
    </lineage>
</organism>
<dbReference type="EMBL" id="NMUH01002075">
    <property type="protein sequence ID" value="MQL97625.1"/>
    <property type="molecule type" value="Genomic_DNA"/>
</dbReference>
<proteinExistence type="predicted"/>
<sequence>METLESTTFRLHLLLERLLFLVLGNSVRLSTGHTPAVDRDQQCAKFQKSRSSVEALTVCICRQRLVKGGYKFSATILWSDEGGEYVVDETMKGRERVGIHLLTISRVVRLQSNESMSEVGVEIGHGGWGVSLVVGAKGSPTLDIKERLEFGKHVLQRDKVDVAWLHDLREGSMDIEEGKSRRDDELRQAIFPMLRPTLDVCPGALTGFGRPRTMTGCHLLGQWSHQRLLLDVDGDWREEGDKERKRGQKMQGSLRLPYRRKFL</sequence>
<dbReference type="AlphaFoldDB" id="A0A843VNT8"/>
<dbReference type="Proteomes" id="UP000652761">
    <property type="component" value="Unassembled WGS sequence"/>
</dbReference>
<evidence type="ECO:0000256" key="1">
    <source>
        <dbReference type="SAM" id="SignalP"/>
    </source>
</evidence>
<feature type="chain" id="PRO_5032791079" evidence="1">
    <location>
        <begin position="25"/>
        <end position="263"/>
    </location>
</feature>
<keyword evidence="3" id="KW-1185">Reference proteome</keyword>
<accession>A0A843VNT8</accession>
<evidence type="ECO:0000313" key="2">
    <source>
        <dbReference type="EMBL" id="MQL97625.1"/>
    </source>
</evidence>
<keyword evidence="1" id="KW-0732">Signal</keyword>
<comment type="caution">
    <text evidence="2">The sequence shown here is derived from an EMBL/GenBank/DDBJ whole genome shotgun (WGS) entry which is preliminary data.</text>
</comment>
<reference evidence="2" key="1">
    <citation type="submission" date="2017-07" db="EMBL/GenBank/DDBJ databases">
        <title>Taro Niue Genome Assembly and Annotation.</title>
        <authorList>
            <person name="Atibalentja N."/>
            <person name="Keating K."/>
            <person name="Fields C.J."/>
        </authorList>
    </citation>
    <scope>NUCLEOTIDE SEQUENCE</scope>
    <source>
        <strain evidence="2">Niue_2</strain>
        <tissue evidence="2">Leaf</tissue>
    </source>
</reference>
<protein>
    <submittedName>
        <fullName evidence="2">Uncharacterized protein</fullName>
    </submittedName>
</protein>
<evidence type="ECO:0000313" key="3">
    <source>
        <dbReference type="Proteomes" id="UP000652761"/>
    </source>
</evidence>
<gene>
    <name evidence="2" type="ORF">Taro_030319</name>
</gene>
<feature type="signal peptide" evidence="1">
    <location>
        <begin position="1"/>
        <end position="24"/>
    </location>
</feature>
<name>A0A843VNT8_COLES</name>